<evidence type="ECO:0000256" key="2">
    <source>
        <dbReference type="ARBA" id="ARBA00022475"/>
    </source>
</evidence>
<comment type="subcellular location">
    <subcellularLocation>
        <location evidence="1">Cell membrane</location>
        <topology evidence="1">Multi-pass membrane protein</topology>
    </subcellularLocation>
    <subcellularLocation>
        <location evidence="6">Membrane</location>
        <topology evidence="6">Multi-pass membrane protein</topology>
    </subcellularLocation>
</comment>
<feature type="domain" description="MotA/TolQ/ExbB proton channel" evidence="8">
    <location>
        <begin position="108"/>
        <end position="227"/>
    </location>
</feature>
<evidence type="ECO:0000256" key="7">
    <source>
        <dbReference type="SAM" id="Phobius"/>
    </source>
</evidence>
<evidence type="ECO:0000256" key="6">
    <source>
        <dbReference type="RuleBase" id="RU004057"/>
    </source>
</evidence>
<feature type="transmembrane region" description="Helical" evidence="7">
    <location>
        <begin position="152"/>
        <end position="176"/>
    </location>
</feature>
<dbReference type="Proteomes" id="UP000242850">
    <property type="component" value="Unassembled WGS sequence"/>
</dbReference>
<keyword evidence="3 7" id="KW-0812">Transmembrane</keyword>
<dbReference type="GO" id="GO:0015031">
    <property type="term" value="P:protein transport"/>
    <property type="evidence" value="ECO:0007669"/>
    <property type="project" value="UniProtKB-KW"/>
</dbReference>
<keyword evidence="4 7" id="KW-1133">Transmembrane helix</keyword>
<keyword evidence="6" id="KW-0813">Transport</keyword>
<dbReference type="OrthoDB" id="9806929at2"/>
<dbReference type="PANTHER" id="PTHR30433:SF2">
    <property type="entry name" value="MOTILITY PROTEIN A"/>
    <property type="match status" value="1"/>
</dbReference>
<protein>
    <submittedName>
        <fullName evidence="9">Chemotaxis protein MotA</fullName>
    </submittedName>
</protein>
<dbReference type="InterPro" id="IPR002898">
    <property type="entry name" value="MotA_ExbB_proton_chnl"/>
</dbReference>
<keyword evidence="5 7" id="KW-0472">Membrane</keyword>
<dbReference type="GO" id="GO:0006935">
    <property type="term" value="P:chemotaxis"/>
    <property type="evidence" value="ECO:0007669"/>
    <property type="project" value="InterPro"/>
</dbReference>
<evidence type="ECO:0000256" key="5">
    <source>
        <dbReference type="ARBA" id="ARBA00023136"/>
    </source>
</evidence>
<name>A0A1H5SDP9_9CLOT</name>
<keyword evidence="10" id="KW-1185">Reference proteome</keyword>
<evidence type="ECO:0000256" key="4">
    <source>
        <dbReference type="ARBA" id="ARBA00022989"/>
    </source>
</evidence>
<comment type="similarity">
    <text evidence="6">Belongs to the exbB/tolQ family.</text>
</comment>
<proteinExistence type="inferred from homology"/>
<dbReference type="PANTHER" id="PTHR30433">
    <property type="entry name" value="CHEMOTAXIS PROTEIN MOTA"/>
    <property type="match status" value="1"/>
</dbReference>
<keyword evidence="6" id="KW-0653">Protein transport</keyword>
<dbReference type="AlphaFoldDB" id="A0A1H5SDP9"/>
<organism evidence="9 10">
    <name type="scientific">Caloramator fervidus</name>
    <dbReference type="NCBI Taxonomy" id="29344"/>
    <lineage>
        <taxon>Bacteria</taxon>
        <taxon>Bacillati</taxon>
        <taxon>Bacillota</taxon>
        <taxon>Clostridia</taxon>
        <taxon>Eubacteriales</taxon>
        <taxon>Clostridiaceae</taxon>
        <taxon>Caloramator</taxon>
    </lineage>
</organism>
<accession>A0A1H5SDP9</accession>
<dbReference type="InterPro" id="IPR047055">
    <property type="entry name" value="MotA-like"/>
</dbReference>
<dbReference type="RefSeq" id="WP_103895353.1">
    <property type="nucleotide sequence ID" value="NZ_FNUK01000002.1"/>
</dbReference>
<evidence type="ECO:0000256" key="3">
    <source>
        <dbReference type="ARBA" id="ARBA00022692"/>
    </source>
</evidence>
<feature type="transmembrane region" description="Helical" evidence="7">
    <location>
        <begin position="7"/>
        <end position="24"/>
    </location>
</feature>
<evidence type="ECO:0000313" key="10">
    <source>
        <dbReference type="Proteomes" id="UP000242850"/>
    </source>
</evidence>
<evidence type="ECO:0000256" key="1">
    <source>
        <dbReference type="ARBA" id="ARBA00004651"/>
    </source>
</evidence>
<sequence>MKKSDISTALGLVLGFFVVLYGMISGQASIKDGLLTFWDVASLFITVFGSFFACMIAVPLSTLKKIPSAIKNAFVDKQIPATILIERFVELSKKARKEGLLSLEDELQNIEDEFLKNGIQMVVDGIEPEVIREIMELEISEMEKRHQSIINFFKLWGSLAPAFGMIGTLVGLIQMLKNLQDQSALGPSMAVALITSFYGSVMANLFFNPLAYKLEVKSNEEVGRREMMIEGVLAIQSGVNPRIVEDKLKTYLSPEERLAMLKQNAEKAAVMGNE</sequence>
<feature type="transmembrane region" description="Helical" evidence="7">
    <location>
        <begin position="188"/>
        <end position="207"/>
    </location>
</feature>
<dbReference type="GO" id="GO:0005886">
    <property type="term" value="C:plasma membrane"/>
    <property type="evidence" value="ECO:0007669"/>
    <property type="project" value="UniProtKB-SubCell"/>
</dbReference>
<evidence type="ECO:0000313" key="9">
    <source>
        <dbReference type="EMBL" id="SEF48098.1"/>
    </source>
</evidence>
<reference evidence="10" key="1">
    <citation type="submission" date="2016-10" db="EMBL/GenBank/DDBJ databases">
        <authorList>
            <person name="Varghese N."/>
            <person name="Submissions S."/>
        </authorList>
    </citation>
    <scope>NUCLEOTIDE SEQUENCE [LARGE SCALE GENOMIC DNA]</scope>
    <source>
        <strain evidence="10">DSM 5463</strain>
    </source>
</reference>
<gene>
    <name evidence="9" type="ORF">SAMN05660865_00336</name>
</gene>
<feature type="transmembrane region" description="Helical" evidence="7">
    <location>
        <begin position="36"/>
        <end position="58"/>
    </location>
</feature>
<dbReference type="EMBL" id="FNUK01000002">
    <property type="protein sequence ID" value="SEF48098.1"/>
    <property type="molecule type" value="Genomic_DNA"/>
</dbReference>
<dbReference type="Pfam" id="PF01618">
    <property type="entry name" value="MotA_ExbB"/>
    <property type="match status" value="1"/>
</dbReference>
<evidence type="ECO:0000259" key="8">
    <source>
        <dbReference type="Pfam" id="PF01618"/>
    </source>
</evidence>
<dbReference type="GO" id="GO:0071978">
    <property type="term" value="P:bacterial-type flagellum-dependent swarming motility"/>
    <property type="evidence" value="ECO:0007669"/>
    <property type="project" value="InterPro"/>
</dbReference>
<keyword evidence="2" id="KW-1003">Cell membrane</keyword>